<dbReference type="RefSeq" id="WP_091053318.1">
    <property type="nucleotide sequence ID" value="NZ_FNGF01000006.1"/>
</dbReference>
<dbReference type="InterPro" id="IPR058532">
    <property type="entry name" value="YjbR/MT2646/Rv2570-like"/>
</dbReference>
<protein>
    <recommendedName>
        <fullName evidence="3">YjbR protein</fullName>
    </recommendedName>
</protein>
<organism evidence="1 2">
    <name type="scientific">Glycomyces sambucus</name>
    <dbReference type="NCBI Taxonomy" id="380244"/>
    <lineage>
        <taxon>Bacteria</taxon>
        <taxon>Bacillati</taxon>
        <taxon>Actinomycetota</taxon>
        <taxon>Actinomycetes</taxon>
        <taxon>Glycomycetales</taxon>
        <taxon>Glycomycetaceae</taxon>
        <taxon>Glycomyces</taxon>
    </lineage>
</organism>
<dbReference type="STRING" id="380244.SAMN05216298_4130"/>
<proteinExistence type="predicted"/>
<dbReference type="SUPFAM" id="SSF142906">
    <property type="entry name" value="YjbR-like"/>
    <property type="match status" value="1"/>
</dbReference>
<dbReference type="Pfam" id="PF04237">
    <property type="entry name" value="YjbR"/>
    <property type="match status" value="1"/>
</dbReference>
<keyword evidence="2" id="KW-1185">Reference proteome</keyword>
<evidence type="ECO:0000313" key="1">
    <source>
        <dbReference type="EMBL" id="SDL50499.1"/>
    </source>
</evidence>
<evidence type="ECO:0000313" key="2">
    <source>
        <dbReference type="Proteomes" id="UP000198662"/>
    </source>
</evidence>
<dbReference type="InterPro" id="IPR038056">
    <property type="entry name" value="YjbR-like_sf"/>
</dbReference>
<sequence length="119" mass="13387">MATWDDVVEIAMRYPEVEETTSWQTPSLKVKGRFFARLRTEAEGGLAIVCDPSEKAALLASADPAFYTTKHYDGYAMILVDLERVDDTRLADLIEDAWLLKAPVRVRKAYEASKTATDE</sequence>
<reference evidence="2" key="1">
    <citation type="submission" date="2016-10" db="EMBL/GenBank/DDBJ databases">
        <authorList>
            <person name="Varghese N."/>
            <person name="Submissions S."/>
        </authorList>
    </citation>
    <scope>NUCLEOTIDE SEQUENCE [LARGE SCALE GENOMIC DNA]</scope>
    <source>
        <strain evidence="2">CGMCC 4.3147</strain>
    </source>
</reference>
<evidence type="ECO:0008006" key="3">
    <source>
        <dbReference type="Google" id="ProtNLM"/>
    </source>
</evidence>
<accession>A0A1G9KLF8</accession>
<name>A0A1G9KLF8_9ACTN</name>
<dbReference type="AlphaFoldDB" id="A0A1G9KLF8"/>
<dbReference type="Proteomes" id="UP000198662">
    <property type="component" value="Unassembled WGS sequence"/>
</dbReference>
<dbReference type="EMBL" id="FNGF01000006">
    <property type="protein sequence ID" value="SDL50499.1"/>
    <property type="molecule type" value="Genomic_DNA"/>
</dbReference>
<dbReference type="OrthoDB" id="954305at2"/>
<dbReference type="Gene3D" id="3.90.1150.30">
    <property type="match status" value="1"/>
</dbReference>
<gene>
    <name evidence="1" type="ORF">SAMN05216298_4130</name>
</gene>